<dbReference type="GO" id="GO:0016787">
    <property type="term" value="F:hydrolase activity"/>
    <property type="evidence" value="ECO:0007669"/>
    <property type="project" value="UniProtKB-KW"/>
</dbReference>
<evidence type="ECO:0000313" key="3">
    <source>
        <dbReference type="Proteomes" id="UP000319931"/>
    </source>
</evidence>
<organism evidence="2 3">
    <name type="scientific">Sphingomonas glacialis</name>
    <dbReference type="NCBI Taxonomy" id="658225"/>
    <lineage>
        <taxon>Bacteria</taxon>
        <taxon>Pseudomonadati</taxon>
        <taxon>Pseudomonadota</taxon>
        <taxon>Alphaproteobacteria</taxon>
        <taxon>Sphingomonadales</taxon>
        <taxon>Sphingomonadaceae</taxon>
        <taxon>Sphingomonas</taxon>
    </lineage>
</organism>
<dbReference type="PROSITE" id="PS51318">
    <property type="entry name" value="TAT"/>
    <property type="match status" value="1"/>
</dbReference>
<evidence type="ECO:0000259" key="1">
    <source>
        <dbReference type="Pfam" id="PF01738"/>
    </source>
</evidence>
<dbReference type="PANTHER" id="PTHR46623">
    <property type="entry name" value="CARBOXYMETHYLENEBUTENOLIDASE-RELATED"/>
    <property type="match status" value="1"/>
</dbReference>
<feature type="domain" description="Dienelactone hydrolase" evidence="1">
    <location>
        <begin position="61"/>
        <end position="288"/>
    </location>
</feature>
<dbReference type="InterPro" id="IPR006311">
    <property type="entry name" value="TAT_signal"/>
</dbReference>
<comment type="caution">
    <text evidence="2">The sequence shown here is derived from an EMBL/GenBank/DDBJ whole genome shotgun (WGS) entry which is preliminary data.</text>
</comment>
<keyword evidence="2" id="KW-0378">Hydrolase</keyword>
<dbReference type="InterPro" id="IPR051049">
    <property type="entry name" value="Dienelactone_hydrolase-like"/>
</dbReference>
<accession>A0A502G355</accession>
<dbReference type="OrthoDB" id="9787933at2"/>
<dbReference type="Gene3D" id="3.40.50.1820">
    <property type="entry name" value="alpha/beta hydrolase"/>
    <property type="match status" value="1"/>
</dbReference>
<evidence type="ECO:0000313" key="2">
    <source>
        <dbReference type="EMBL" id="TPG56269.1"/>
    </source>
</evidence>
<dbReference type="SUPFAM" id="SSF53474">
    <property type="entry name" value="alpha/beta-Hydrolases"/>
    <property type="match status" value="1"/>
</dbReference>
<protein>
    <submittedName>
        <fullName evidence="2">Dienelactone hydrolase family protein</fullName>
    </submittedName>
</protein>
<dbReference type="EMBL" id="RCZC01000001">
    <property type="protein sequence ID" value="TPG56269.1"/>
    <property type="molecule type" value="Genomic_DNA"/>
</dbReference>
<name>A0A502G355_9SPHN</name>
<sequence>MCDDFTVAENDAHLADPSLTRRGFTTIAGAAGLAMLLPAPANAAKIAGRDVVIDTPDGKADAYFVAPATGKAPGVLVWPDIMGLRPAFRQMADRLAQSGYAVLVVNQFYRSVKAPIIAAGEDFGQPEVRAKIMPYVQALSTDGTTRDALAFTAWLDAQKQVDRAKGLATTGYCMGGPMVMRTAAANPARVRAGATFHGGGLATDKPDSPHLLIPKMKASYLIAIAANDDARDPAAKDTLRTAFAAAKLPAEIEVYAGTMHGWTPPDSKVYNAAQADKAWARMLALFGKSL</sequence>
<dbReference type="InterPro" id="IPR002925">
    <property type="entry name" value="Dienelactn_hydro"/>
</dbReference>
<dbReference type="RefSeq" id="WP_140847053.1">
    <property type="nucleotide sequence ID" value="NZ_RCZC01000001.1"/>
</dbReference>
<gene>
    <name evidence="2" type="ORF">EAH76_01500</name>
</gene>
<keyword evidence="3" id="KW-1185">Reference proteome</keyword>
<dbReference type="AlphaFoldDB" id="A0A502G355"/>
<dbReference type="InterPro" id="IPR029058">
    <property type="entry name" value="AB_hydrolase_fold"/>
</dbReference>
<dbReference type="Pfam" id="PF01738">
    <property type="entry name" value="DLH"/>
    <property type="match status" value="1"/>
</dbReference>
<dbReference type="PANTHER" id="PTHR46623:SF10">
    <property type="entry name" value="CARBOXYMETHYLENEBUTENOLIDASE HOMOLOG"/>
    <property type="match status" value="1"/>
</dbReference>
<proteinExistence type="predicted"/>
<reference evidence="2 3" key="1">
    <citation type="journal article" date="2019" name="Environ. Microbiol.">
        <title>Species interactions and distinct microbial communities in high Arctic permafrost affected cryosols are associated with the CH4 and CO2 gas fluxes.</title>
        <authorList>
            <person name="Altshuler I."/>
            <person name="Hamel J."/>
            <person name="Turney S."/>
            <person name="Magnuson E."/>
            <person name="Levesque R."/>
            <person name="Greer C."/>
            <person name="Whyte L.G."/>
        </authorList>
    </citation>
    <scope>NUCLEOTIDE SEQUENCE [LARGE SCALE GENOMIC DNA]</scope>
    <source>
        <strain evidence="2 3">E6.1</strain>
    </source>
</reference>
<dbReference type="Proteomes" id="UP000319931">
    <property type="component" value="Unassembled WGS sequence"/>
</dbReference>